<name>A0A6J5NEZ6_9CAUD</name>
<organism evidence="2">
    <name type="scientific">uncultured Caudovirales phage</name>
    <dbReference type="NCBI Taxonomy" id="2100421"/>
    <lineage>
        <taxon>Viruses</taxon>
        <taxon>Duplodnaviria</taxon>
        <taxon>Heunggongvirae</taxon>
        <taxon>Uroviricota</taxon>
        <taxon>Caudoviricetes</taxon>
        <taxon>Peduoviridae</taxon>
        <taxon>Maltschvirus</taxon>
        <taxon>Maltschvirus maltsch</taxon>
    </lineage>
</organism>
<proteinExistence type="predicted"/>
<accession>A0A6J5NEZ6</accession>
<evidence type="ECO:0000313" key="2">
    <source>
        <dbReference type="EMBL" id="CAB4157473.1"/>
    </source>
</evidence>
<evidence type="ECO:0000313" key="1">
    <source>
        <dbReference type="EMBL" id="CAB4140119.1"/>
    </source>
</evidence>
<sequence length="65" mass="7994">MVTITVGDVVVYVESDEVEFADDDFEYDEEGIAWSFDEEEEIWYWYCENDDEWYADEFDYFEDEI</sequence>
<protein>
    <submittedName>
        <fullName evidence="2">Uncharacterized protein</fullName>
    </submittedName>
</protein>
<gene>
    <name evidence="1" type="ORF">UFOVP409_10</name>
    <name evidence="2" type="ORF">UFOVP684_25</name>
</gene>
<reference evidence="2" key="1">
    <citation type="submission" date="2020-04" db="EMBL/GenBank/DDBJ databases">
        <authorList>
            <person name="Chiriac C."/>
            <person name="Salcher M."/>
            <person name="Ghai R."/>
            <person name="Kavagutti S V."/>
        </authorList>
    </citation>
    <scope>NUCLEOTIDE SEQUENCE</scope>
</reference>
<dbReference type="EMBL" id="LR796382">
    <property type="protein sequence ID" value="CAB4140119.1"/>
    <property type="molecule type" value="Genomic_DNA"/>
</dbReference>
<dbReference type="EMBL" id="LR796652">
    <property type="protein sequence ID" value="CAB4157473.1"/>
    <property type="molecule type" value="Genomic_DNA"/>
</dbReference>